<evidence type="ECO:0000313" key="2">
    <source>
        <dbReference type="EMBL" id="SEK06480.1"/>
    </source>
</evidence>
<name>A0A1H7E4D7_9RHOB</name>
<dbReference type="PANTHER" id="PTHR43685">
    <property type="entry name" value="GLYCOSYLTRANSFERASE"/>
    <property type="match status" value="1"/>
</dbReference>
<dbReference type="InterPro" id="IPR001173">
    <property type="entry name" value="Glyco_trans_2-like"/>
</dbReference>
<dbReference type="InterPro" id="IPR050834">
    <property type="entry name" value="Glycosyltransf_2"/>
</dbReference>
<evidence type="ECO:0000313" key="3">
    <source>
        <dbReference type="Proteomes" id="UP000199379"/>
    </source>
</evidence>
<keyword evidence="3" id="KW-1185">Reference proteome</keyword>
<dbReference type="InterPro" id="IPR029044">
    <property type="entry name" value="Nucleotide-diphossugar_trans"/>
</dbReference>
<dbReference type="SUPFAM" id="SSF53448">
    <property type="entry name" value="Nucleotide-diphospho-sugar transferases"/>
    <property type="match status" value="1"/>
</dbReference>
<protein>
    <submittedName>
        <fullName evidence="2">Glycosyl transferase family 2</fullName>
    </submittedName>
</protein>
<dbReference type="EMBL" id="FNYD01000016">
    <property type="protein sequence ID" value="SEK06480.1"/>
    <property type="molecule type" value="Genomic_DNA"/>
</dbReference>
<dbReference type="PANTHER" id="PTHR43685:SF2">
    <property type="entry name" value="GLYCOSYLTRANSFERASE 2-LIKE DOMAIN-CONTAINING PROTEIN"/>
    <property type="match status" value="1"/>
</dbReference>
<sequence length="239" mass="26660">MAEHLESGVDISVIITGHRERLLAGPTARSAREAVAHAEARGLACEIVLVLDRSDGLTREVLTAGIGEGVRIVESDEGDPGQARNHGVAAARGRCAAFLDGDDLWSYNWLTAAWQMAQDRPDAILHSTCNIVFGDEENLWWHVDSEGPFFDPDYLDWANYWDAMSFAPTSLYRRFPFRRNDLSLGFGHEDWHWNCLTHAAGVPHKPVPETVHFKRRRKGSQMSVVSDSGAVVWPLEPET</sequence>
<reference evidence="2 3" key="1">
    <citation type="submission" date="2016-10" db="EMBL/GenBank/DDBJ databases">
        <authorList>
            <person name="de Groot N.N."/>
        </authorList>
    </citation>
    <scope>NUCLEOTIDE SEQUENCE [LARGE SCALE GENOMIC DNA]</scope>
    <source>
        <strain evidence="2 3">DSM 29340</strain>
    </source>
</reference>
<dbReference type="GO" id="GO:0016740">
    <property type="term" value="F:transferase activity"/>
    <property type="evidence" value="ECO:0007669"/>
    <property type="project" value="UniProtKB-KW"/>
</dbReference>
<dbReference type="STRING" id="1227549.SAMN05444007_11628"/>
<dbReference type="AlphaFoldDB" id="A0A1H7E4D7"/>
<accession>A0A1H7E4D7</accession>
<dbReference type="Proteomes" id="UP000199379">
    <property type="component" value="Unassembled WGS sequence"/>
</dbReference>
<feature type="domain" description="Glycosyltransferase 2-like" evidence="1">
    <location>
        <begin position="12"/>
        <end position="178"/>
    </location>
</feature>
<dbReference type="RefSeq" id="WP_177175507.1">
    <property type="nucleotide sequence ID" value="NZ_BMGV01000015.1"/>
</dbReference>
<dbReference type="Gene3D" id="3.90.550.10">
    <property type="entry name" value="Spore Coat Polysaccharide Biosynthesis Protein SpsA, Chain A"/>
    <property type="match status" value="1"/>
</dbReference>
<keyword evidence="2" id="KW-0808">Transferase</keyword>
<evidence type="ECO:0000259" key="1">
    <source>
        <dbReference type="Pfam" id="PF00535"/>
    </source>
</evidence>
<organism evidence="2 3">
    <name type="scientific">Cribrihabitans marinus</name>
    <dbReference type="NCBI Taxonomy" id="1227549"/>
    <lineage>
        <taxon>Bacteria</taxon>
        <taxon>Pseudomonadati</taxon>
        <taxon>Pseudomonadota</taxon>
        <taxon>Alphaproteobacteria</taxon>
        <taxon>Rhodobacterales</taxon>
        <taxon>Paracoccaceae</taxon>
        <taxon>Cribrihabitans</taxon>
    </lineage>
</organism>
<dbReference type="CDD" id="cd00761">
    <property type="entry name" value="Glyco_tranf_GTA_type"/>
    <property type="match status" value="1"/>
</dbReference>
<gene>
    <name evidence="2" type="ORF">SAMN05444007_11628</name>
</gene>
<proteinExistence type="predicted"/>
<dbReference type="Pfam" id="PF00535">
    <property type="entry name" value="Glycos_transf_2"/>
    <property type="match status" value="1"/>
</dbReference>